<dbReference type="PANTHER" id="PTHR28511">
    <property type="entry name" value="ENDONUCLEASE V"/>
    <property type="match status" value="1"/>
</dbReference>
<dbReference type="EMBL" id="DTMQ01000048">
    <property type="protein sequence ID" value="HGF00012.1"/>
    <property type="molecule type" value="Genomic_DNA"/>
</dbReference>
<protein>
    <recommendedName>
        <fullName evidence="6">Endonuclease V</fullName>
        <ecNumber evidence="6">3.1.21.7</ecNumber>
    </recommendedName>
    <alternativeName>
        <fullName evidence="6">Deoxyinosine 3'endonuclease</fullName>
    </alternativeName>
    <alternativeName>
        <fullName evidence="6">Deoxyribonuclease V</fullName>
        <shortName evidence="6">DNase V</shortName>
    </alternativeName>
</protein>
<keyword evidence="5 6" id="KW-0378">Hydrolase</keyword>
<comment type="caution">
    <text evidence="7">The sequence shown here is derived from an EMBL/GenBank/DDBJ whole genome shotgun (WGS) entry which is preliminary data.</text>
</comment>
<gene>
    <name evidence="6" type="primary">nfi</name>
    <name evidence="7" type="ORF">ENX07_08105</name>
</gene>
<feature type="site" description="Interaction with target DNA" evidence="6">
    <location>
        <position position="70"/>
    </location>
</feature>
<organism evidence="7">
    <name type="scientific">candidate division WOR-3 bacterium</name>
    <dbReference type="NCBI Taxonomy" id="2052148"/>
    <lineage>
        <taxon>Bacteria</taxon>
        <taxon>Bacteria division WOR-3</taxon>
    </lineage>
</organism>
<evidence type="ECO:0000256" key="2">
    <source>
        <dbReference type="ARBA" id="ARBA00022490"/>
    </source>
</evidence>
<dbReference type="NCBIfam" id="NF008629">
    <property type="entry name" value="PRK11617.1"/>
    <property type="match status" value="1"/>
</dbReference>
<dbReference type="Gene3D" id="3.30.2170.10">
    <property type="entry name" value="archaeoglobus fulgidus dsm 4304 superfamily"/>
    <property type="match status" value="1"/>
</dbReference>
<comment type="cofactor">
    <cofactor evidence="6">
        <name>Mg(2+)</name>
        <dbReference type="ChEBI" id="CHEBI:18420"/>
    </cofactor>
</comment>
<keyword evidence="6" id="KW-0227">DNA damage</keyword>
<evidence type="ECO:0000256" key="6">
    <source>
        <dbReference type="HAMAP-Rule" id="MF_00801"/>
    </source>
</evidence>
<keyword evidence="3 6" id="KW-0540">Nuclease</keyword>
<accession>A0A7C3YQX5</accession>
<feature type="binding site" evidence="6">
    <location>
        <position position="100"/>
    </location>
    <ligand>
        <name>Mg(2+)</name>
        <dbReference type="ChEBI" id="CHEBI:18420"/>
    </ligand>
</feature>
<proteinExistence type="inferred from homology"/>
<dbReference type="GO" id="GO:0005737">
    <property type="term" value="C:cytoplasm"/>
    <property type="evidence" value="ECO:0007669"/>
    <property type="project" value="UniProtKB-SubCell"/>
</dbReference>
<keyword evidence="6" id="KW-0460">Magnesium</keyword>
<sequence length="212" mass="24090">MVEISELIKEQEELRGKVELKNRFGKLELIGGADCAQDERYLYCAFTVFTFPDLVPIEVKTSRTEIDFPYIPGFLSYREKRAYLLTYERLEKKPDVILFDGQGISHPRRFGLACHIGILLNKPTIGCAKTRLIGEFTVPPKKRGSFSPLLVEGEVLGYVVRTKDNVAPLFVSPGHKIDLLTAKDVVLKTATRYRLPEPLRLAHIISKSLKER</sequence>
<keyword evidence="6" id="KW-0479">Metal-binding</keyword>
<dbReference type="GO" id="GO:0043737">
    <property type="term" value="F:deoxyribonuclease V activity"/>
    <property type="evidence" value="ECO:0007669"/>
    <property type="project" value="UniProtKB-UniRule"/>
</dbReference>
<keyword evidence="2 6" id="KW-0963">Cytoplasm</keyword>
<feature type="binding site" evidence="6">
    <location>
        <position position="34"/>
    </location>
    <ligand>
        <name>Mg(2+)</name>
        <dbReference type="ChEBI" id="CHEBI:18420"/>
    </ligand>
</feature>
<comment type="catalytic activity">
    <reaction evidence="6">
        <text>Endonucleolytic cleavage at apurinic or apyrimidinic sites to products with a 5'-phosphate.</text>
        <dbReference type="EC" id="3.1.21.7"/>
    </reaction>
</comment>
<dbReference type="PANTHER" id="PTHR28511:SF1">
    <property type="entry name" value="ENDONUCLEASE V"/>
    <property type="match status" value="1"/>
</dbReference>
<evidence type="ECO:0000256" key="4">
    <source>
        <dbReference type="ARBA" id="ARBA00022759"/>
    </source>
</evidence>
<name>A0A7C3YQX5_UNCW3</name>
<dbReference type="CDD" id="cd06559">
    <property type="entry name" value="Endonuclease_V"/>
    <property type="match status" value="1"/>
</dbReference>
<dbReference type="GO" id="GO:0006281">
    <property type="term" value="P:DNA repair"/>
    <property type="evidence" value="ECO:0007669"/>
    <property type="project" value="UniProtKB-UniRule"/>
</dbReference>
<dbReference type="GO" id="GO:0000287">
    <property type="term" value="F:magnesium ion binding"/>
    <property type="evidence" value="ECO:0007669"/>
    <property type="project" value="UniProtKB-UniRule"/>
</dbReference>
<dbReference type="EC" id="3.1.21.7" evidence="6"/>
<dbReference type="Pfam" id="PF04493">
    <property type="entry name" value="Endonuclease_5"/>
    <property type="match status" value="1"/>
</dbReference>
<keyword evidence="4 6" id="KW-0255">Endonuclease</keyword>
<keyword evidence="6" id="KW-0234">DNA repair</keyword>
<dbReference type="GO" id="GO:0003727">
    <property type="term" value="F:single-stranded RNA binding"/>
    <property type="evidence" value="ECO:0007669"/>
    <property type="project" value="TreeGrafter"/>
</dbReference>
<dbReference type="HAMAP" id="MF_00801">
    <property type="entry name" value="Endonuclease_5"/>
    <property type="match status" value="1"/>
</dbReference>
<reference evidence="7" key="1">
    <citation type="journal article" date="2020" name="mSystems">
        <title>Genome- and Community-Level Interaction Insights into Carbon Utilization and Element Cycling Functions of Hydrothermarchaeota in Hydrothermal Sediment.</title>
        <authorList>
            <person name="Zhou Z."/>
            <person name="Liu Y."/>
            <person name="Xu W."/>
            <person name="Pan J."/>
            <person name="Luo Z.H."/>
            <person name="Li M."/>
        </authorList>
    </citation>
    <scope>NUCLEOTIDE SEQUENCE [LARGE SCALE GENOMIC DNA]</scope>
    <source>
        <strain evidence="7">SpSt-906</strain>
    </source>
</reference>
<dbReference type="AlphaFoldDB" id="A0A7C3YQX5"/>
<evidence type="ECO:0000256" key="5">
    <source>
        <dbReference type="ARBA" id="ARBA00022801"/>
    </source>
</evidence>
<evidence type="ECO:0000256" key="3">
    <source>
        <dbReference type="ARBA" id="ARBA00022722"/>
    </source>
</evidence>
<dbReference type="InterPro" id="IPR007581">
    <property type="entry name" value="Endonuclease-V"/>
</dbReference>
<evidence type="ECO:0000256" key="1">
    <source>
        <dbReference type="ARBA" id="ARBA00004496"/>
    </source>
</evidence>
<comment type="subcellular location">
    <subcellularLocation>
        <location evidence="1 6">Cytoplasm</location>
    </subcellularLocation>
</comment>
<dbReference type="GO" id="GO:0016891">
    <property type="term" value="F:RNA endonuclease activity producing 5'-phosphomonoesters, hydrolytic mechanism"/>
    <property type="evidence" value="ECO:0007669"/>
    <property type="project" value="TreeGrafter"/>
</dbReference>
<comment type="function">
    <text evidence="6">DNA repair enzyme involved in the repair of deaminated bases. Selectively cleaves double-stranded DNA at the second phosphodiester bond 3' to a deoxyinosine leaving behind the intact lesion on the nicked DNA.</text>
</comment>
<comment type="similarity">
    <text evidence="6">Belongs to the endonuclease V family.</text>
</comment>
<evidence type="ECO:0000313" key="7">
    <source>
        <dbReference type="EMBL" id="HGF00012.1"/>
    </source>
</evidence>